<organismHost>
    <name type="scientific">Felis catus</name>
    <name type="common">Cat</name>
    <name type="synonym">Felis silvestris catus</name>
    <dbReference type="NCBI Taxonomy" id="9685"/>
</organismHost>
<name>A0A212PWX9_COWPX</name>
<gene>
    <name evidence="4" type="primary">CPXV120</name>
</gene>
<organismHost>
    <name type="scientific">Myodes glareolus</name>
    <name type="common">Bank vole</name>
    <name type="synonym">Clethrionomys glareolus</name>
    <dbReference type="NCBI Taxonomy" id="447135"/>
</organismHost>
<organismHost>
    <name type="scientific">Bos taurus</name>
    <name type="common">Bovine</name>
    <dbReference type="NCBI Taxonomy" id="9913"/>
</organismHost>
<protein>
    <submittedName>
        <fullName evidence="4">CPXV120 protein</fullName>
    </submittedName>
</protein>
<organismHost>
    <name type="scientific">Apodemus sylvaticus</name>
    <name type="common">European woodmouse</name>
    <dbReference type="NCBI Taxonomy" id="10129"/>
</organismHost>
<organismHost>
    <name type="scientific">Mus musculus</name>
    <name type="common">Mouse</name>
    <dbReference type="NCBI Taxonomy" id="10090"/>
</organismHost>
<dbReference type="Pfam" id="PF04580">
    <property type="entry name" value="Pox_D3"/>
    <property type="match status" value="1"/>
</dbReference>
<evidence type="ECO:0000256" key="1">
    <source>
        <dbReference type="ARBA" id="ARBA00004328"/>
    </source>
</evidence>
<dbReference type="Proteomes" id="UP000279092">
    <property type="component" value="Segment"/>
</dbReference>
<organismHost>
    <name type="scientific">Homo sapiens</name>
    <name type="common">Human</name>
    <dbReference type="NCBI Taxonomy" id="9606"/>
</organismHost>
<sequence length="241" mass="28457">MDIFIVKDNKYPKVDNDDNEVFILLGNHNDFIRSKLTKLKEHVFFSEYIVTPDTYGSLCVELNGSSFQHGGRYIEVEEFIDAGRQVRWCSTSNHISEDIPEDIHTDIHTDKFVIYDIYTFDSFKNKRLVFVQVPPSLGDDSYLTNPLLSPYYRNSVARQMVNDMIFNQDSFLKYLLEHLIRSHYRVSKHITIVRYKDTEELNLTRICYNRDKFKAFVFAWFNGVSENEKVLDTYKKVSDLI</sequence>
<accession>A0A212PWX9</accession>
<comment type="function">
    <text evidence="3">Late protein which is part of a large complex required for early virion morphogenesis. This complex participates in the formation of virosomes and the incorporation of virosomal contents into nascent immature virions.</text>
</comment>
<evidence type="ECO:0000256" key="3">
    <source>
        <dbReference type="ARBA" id="ARBA00024939"/>
    </source>
</evidence>
<reference evidence="4" key="1">
    <citation type="submission" date="2017-06" db="EMBL/GenBank/DDBJ databases">
        <authorList>
            <person name="Kim H.J."/>
            <person name="Triplett B.A."/>
        </authorList>
    </citation>
    <scope>NUCLEOTIDE SEQUENCE</scope>
    <source>
        <strain evidence="4">Ger/2015/Cat3</strain>
    </source>
</reference>
<organismHost>
    <name type="scientific">Loxodonta africana</name>
    <name type="common">African elephant</name>
    <dbReference type="NCBI Taxonomy" id="9785"/>
</organismHost>
<organism evidence="4">
    <name type="scientific">Cowpox virus</name>
    <name type="common">CPV</name>
    <dbReference type="NCBI Taxonomy" id="10243"/>
    <lineage>
        <taxon>Viruses</taxon>
        <taxon>Varidnaviria</taxon>
        <taxon>Bamfordvirae</taxon>
        <taxon>Nucleocytoviricota</taxon>
        <taxon>Pokkesviricetes</taxon>
        <taxon>Chitovirales</taxon>
        <taxon>Poxviridae</taxon>
        <taxon>Chordopoxvirinae</taxon>
        <taxon>Orthopoxvirus</taxon>
        <taxon>Orthopoxvirus cowpox</taxon>
    </lineage>
</organism>
<comment type="subcellular location">
    <subcellularLocation>
        <location evidence="1">Virion</location>
    </subcellularLocation>
</comment>
<proteinExistence type="predicted"/>
<evidence type="ECO:0000256" key="2">
    <source>
        <dbReference type="ARBA" id="ARBA00022844"/>
    </source>
</evidence>
<evidence type="ECO:0000313" key="4">
    <source>
        <dbReference type="EMBL" id="SNB51469.1"/>
    </source>
</evidence>
<dbReference type="InterPro" id="IPR007660">
    <property type="entry name" value="Poxvirus_D3"/>
</dbReference>
<organismHost>
    <name type="scientific">Microtus agrestis</name>
    <name type="common">Short-tailed field vole</name>
    <dbReference type="NCBI Taxonomy" id="29092"/>
</organismHost>
<dbReference type="GO" id="GO:0044423">
    <property type="term" value="C:virion component"/>
    <property type="evidence" value="ECO:0007669"/>
    <property type="project" value="UniProtKB-KW"/>
</dbReference>
<keyword evidence="2" id="KW-0946">Virion</keyword>
<dbReference type="EMBL" id="LT896733">
    <property type="protein sequence ID" value="SNB51469.1"/>
    <property type="molecule type" value="Genomic_DNA"/>
</dbReference>